<feature type="transmembrane region" description="Helical" evidence="1">
    <location>
        <begin position="61"/>
        <end position="82"/>
    </location>
</feature>
<dbReference type="Proteomes" id="UP000273252">
    <property type="component" value="Unassembled WGS sequence"/>
</dbReference>
<reference evidence="2 3" key="1">
    <citation type="submission" date="2018-08" db="EMBL/GenBank/DDBJ databases">
        <title>Vibrio isolated from the Eastern China Marginal Seas.</title>
        <authorList>
            <person name="Li Y."/>
        </authorList>
    </citation>
    <scope>NUCLEOTIDE SEQUENCE [LARGE SCALE GENOMIC DNA]</scope>
    <source>
        <strain evidence="2 3">BEI233</strain>
    </source>
</reference>
<organism evidence="2 3">
    <name type="scientific">Vibrio sinensis</name>
    <dbReference type="NCBI Taxonomy" id="2302434"/>
    <lineage>
        <taxon>Bacteria</taxon>
        <taxon>Pseudomonadati</taxon>
        <taxon>Pseudomonadota</taxon>
        <taxon>Gammaproteobacteria</taxon>
        <taxon>Vibrionales</taxon>
        <taxon>Vibrionaceae</taxon>
        <taxon>Vibrio</taxon>
    </lineage>
</organism>
<gene>
    <name evidence="2" type="ORF">DZ860_13355</name>
</gene>
<name>A0A3A6QNK0_9VIBR</name>
<evidence type="ECO:0000256" key="1">
    <source>
        <dbReference type="SAM" id="Phobius"/>
    </source>
</evidence>
<dbReference type="OrthoDB" id="5873227at2"/>
<evidence type="ECO:0000313" key="2">
    <source>
        <dbReference type="EMBL" id="RJX70143.1"/>
    </source>
</evidence>
<keyword evidence="1" id="KW-0812">Transmembrane</keyword>
<dbReference type="AlphaFoldDB" id="A0A3A6QNK0"/>
<dbReference type="RefSeq" id="WP_120032079.1">
    <property type="nucleotide sequence ID" value="NZ_QVMU01000012.1"/>
</dbReference>
<feature type="transmembrane region" description="Helical" evidence="1">
    <location>
        <begin position="146"/>
        <end position="173"/>
    </location>
</feature>
<proteinExistence type="predicted"/>
<sequence>MRRHKERAPWKLIYARPLSIWWDDLRRNVKIDPQDEPLSPIMSVTDTIMTAKGASQTARMIYLLPLMLLSWFVLYISVNVLYPINIDKLEERSNSFIDSSKERFGDDYFIITENETSLWFYNIVGSDGKISVSEYLKYREDQDGGYLYLGLKVLFFIFCLSIALFCTYHMVFFRRQADFFFDRERQIVYTWHHNKVMGCKFENLGIIENKLGLIMFMYGEYPKRGQYQHIFRYMQPTDKGYFCTEEDNNYFLAAVLKFMEEGKSAIITDDEFHRPKSFSLMEDKQPEDFEHRLEEVLKRQHQLVDLYAENEIKQAEADKKIF</sequence>
<keyword evidence="3" id="KW-1185">Reference proteome</keyword>
<keyword evidence="1" id="KW-0472">Membrane</keyword>
<dbReference type="EMBL" id="QVMU01000012">
    <property type="protein sequence ID" value="RJX70143.1"/>
    <property type="molecule type" value="Genomic_DNA"/>
</dbReference>
<protein>
    <submittedName>
        <fullName evidence="2">Uncharacterized protein</fullName>
    </submittedName>
</protein>
<accession>A0A3A6QNK0</accession>
<evidence type="ECO:0000313" key="3">
    <source>
        <dbReference type="Proteomes" id="UP000273252"/>
    </source>
</evidence>
<comment type="caution">
    <text evidence="2">The sequence shown here is derived from an EMBL/GenBank/DDBJ whole genome shotgun (WGS) entry which is preliminary data.</text>
</comment>
<keyword evidence="1" id="KW-1133">Transmembrane helix</keyword>